<keyword evidence="7 10" id="KW-0472">Membrane</keyword>
<dbReference type="PANTHER" id="PTHR30576:SF4">
    <property type="entry name" value="UNDECAPRENYL-PHOSPHATE GALACTOSE PHOSPHOTRANSFERASE"/>
    <property type="match status" value="1"/>
</dbReference>
<feature type="domain" description="Bacterial sugar transferase" evidence="11">
    <location>
        <begin position="33"/>
        <end position="222"/>
    </location>
</feature>
<name>A0A4P8ELY1_9RHOB</name>
<keyword evidence="6 10" id="KW-1133">Transmembrane helix</keyword>
<dbReference type="EMBL" id="CP039966">
    <property type="protein sequence ID" value="QCO58106.1"/>
    <property type="molecule type" value="Genomic_DNA"/>
</dbReference>
<dbReference type="GO" id="GO:0016780">
    <property type="term" value="F:phosphotransferase activity, for other substituted phosphate groups"/>
    <property type="evidence" value="ECO:0007669"/>
    <property type="project" value="TreeGrafter"/>
</dbReference>
<evidence type="ECO:0000313" key="13">
    <source>
        <dbReference type="Proteomes" id="UP000298631"/>
    </source>
</evidence>
<dbReference type="InterPro" id="IPR003362">
    <property type="entry name" value="Bact_transf"/>
</dbReference>
<keyword evidence="13" id="KW-1185">Reference proteome</keyword>
<evidence type="ECO:0000256" key="2">
    <source>
        <dbReference type="ARBA" id="ARBA00006464"/>
    </source>
</evidence>
<dbReference type="Pfam" id="PF02397">
    <property type="entry name" value="Bac_transf"/>
    <property type="match status" value="1"/>
</dbReference>
<dbReference type="RefSeq" id="WP_137195913.1">
    <property type="nucleotide sequence ID" value="NZ_CP039966.1"/>
</dbReference>
<feature type="transmembrane region" description="Helical" evidence="10">
    <location>
        <begin position="35"/>
        <end position="60"/>
    </location>
</feature>
<keyword evidence="3" id="KW-1003">Cell membrane</keyword>
<evidence type="ECO:0000256" key="1">
    <source>
        <dbReference type="ARBA" id="ARBA00004236"/>
    </source>
</evidence>
<evidence type="ECO:0000256" key="3">
    <source>
        <dbReference type="ARBA" id="ARBA00022475"/>
    </source>
</evidence>
<comment type="subcellular location">
    <subcellularLocation>
        <location evidence="1">Cell membrane</location>
    </subcellularLocation>
</comment>
<evidence type="ECO:0000256" key="10">
    <source>
        <dbReference type="SAM" id="Phobius"/>
    </source>
</evidence>
<comment type="similarity">
    <text evidence="2">Belongs to the bacterial sugar transferase family.</text>
</comment>
<organism evidence="12 13">
    <name type="scientific">Pseudorhodobacter turbinis</name>
    <dbReference type="NCBI Taxonomy" id="2500533"/>
    <lineage>
        <taxon>Bacteria</taxon>
        <taxon>Pseudomonadati</taxon>
        <taxon>Pseudomonadota</taxon>
        <taxon>Alphaproteobacteria</taxon>
        <taxon>Rhodobacterales</taxon>
        <taxon>Paracoccaceae</taxon>
        <taxon>Pseudorhodobacter</taxon>
    </lineage>
</organism>
<keyword evidence="5 10" id="KW-0812">Transmembrane</keyword>
<keyword evidence="8" id="KW-0270">Exopolysaccharide synthesis</keyword>
<evidence type="ECO:0000256" key="6">
    <source>
        <dbReference type="ARBA" id="ARBA00022989"/>
    </source>
</evidence>
<feature type="compositionally biased region" description="Polar residues" evidence="9">
    <location>
        <begin position="1"/>
        <end position="12"/>
    </location>
</feature>
<evidence type="ECO:0000256" key="5">
    <source>
        <dbReference type="ARBA" id="ARBA00022692"/>
    </source>
</evidence>
<evidence type="ECO:0000256" key="9">
    <source>
        <dbReference type="SAM" id="MobiDB-lite"/>
    </source>
</evidence>
<evidence type="ECO:0000259" key="11">
    <source>
        <dbReference type="Pfam" id="PF02397"/>
    </source>
</evidence>
<sequence length="226" mass="25468">MTVHYSETSEQAQRAVRVTPERASKKPYRNGGKRVLDIVIVLLTAPFVVPIIAILALLIARDGANPFYVQSRVGAQGKLYKMWKLRSMVVNAESKLEAYLASNADARAEWVRDQKLKSDPRITRFGKLLRRSSMDELPQLWNVLRGDMSLVGPRPMMPSQQAIYPGHDYYELRPGITGSWQVSERNESTFADRAAFDTAYNKDLSLAHDTRILAATVRVVLKATGY</sequence>
<dbReference type="GO" id="GO:0000271">
    <property type="term" value="P:polysaccharide biosynthetic process"/>
    <property type="evidence" value="ECO:0007669"/>
    <property type="project" value="UniProtKB-KW"/>
</dbReference>
<dbReference type="Proteomes" id="UP000298631">
    <property type="component" value="Plasmid unnamed2"/>
</dbReference>
<dbReference type="PANTHER" id="PTHR30576">
    <property type="entry name" value="COLANIC BIOSYNTHESIS UDP-GLUCOSE LIPID CARRIER TRANSFERASE"/>
    <property type="match status" value="1"/>
</dbReference>
<dbReference type="KEGG" id="pseb:EOK75_20310"/>
<gene>
    <name evidence="12" type="ORF">EOK75_20310</name>
</gene>
<dbReference type="OrthoDB" id="9808602at2"/>
<keyword evidence="12" id="KW-0614">Plasmid</keyword>
<proteinExistence type="inferred from homology"/>
<feature type="region of interest" description="Disordered" evidence="9">
    <location>
        <begin position="1"/>
        <end position="28"/>
    </location>
</feature>
<dbReference type="AlphaFoldDB" id="A0A4P8ELY1"/>
<keyword evidence="4 12" id="KW-0808">Transferase</keyword>
<evidence type="ECO:0000313" key="12">
    <source>
        <dbReference type="EMBL" id="QCO58106.1"/>
    </source>
</evidence>
<accession>A0A4P8ELY1</accession>
<dbReference type="GO" id="GO:0005886">
    <property type="term" value="C:plasma membrane"/>
    <property type="evidence" value="ECO:0007669"/>
    <property type="project" value="UniProtKB-SubCell"/>
</dbReference>
<evidence type="ECO:0000256" key="7">
    <source>
        <dbReference type="ARBA" id="ARBA00023136"/>
    </source>
</evidence>
<evidence type="ECO:0000256" key="8">
    <source>
        <dbReference type="ARBA" id="ARBA00023169"/>
    </source>
</evidence>
<protein>
    <submittedName>
        <fullName evidence="12">Sugar transferase</fullName>
    </submittedName>
</protein>
<geneLocation type="plasmid" evidence="12 13">
    <name>unnamed2</name>
</geneLocation>
<evidence type="ECO:0000256" key="4">
    <source>
        <dbReference type="ARBA" id="ARBA00022679"/>
    </source>
</evidence>
<reference evidence="12 13" key="1">
    <citation type="submission" date="2019-05" db="EMBL/GenBank/DDBJ databases">
        <title>Pseudorhodobacter turbinis sp. nov., isolated from the gut of the Korean turban shell.</title>
        <authorList>
            <person name="Jeong Y.-S."/>
            <person name="Kang W.-R."/>
            <person name="Bae J.-W."/>
        </authorList>
    </citation>
    <scope>NUCLEOTIDE SEQUENCE [LARGE SCALE GENOMIC DNA]</scope>
    <source>
        <strain evidence="12 13">S12M18</strain>
        <plasmid evidence="12 13">unnamed2</plasmid>
    </source>
</reference>